<proteinExistence type="predicted"/>
<reference evidence="1" key="1">
    <citation type="journal article" date="2023" name="Mol. Phylogenet. Evol.">
        <title>Genome-scale phylogeny and comparative genomics of the fungal order Sordariales.</title>
        <authorList>
            <person name="Hensen N."/>
            <person name="Bonometti L."/>
            <person name="Westerberg I."/>
            <person name="Brannstrom I.O."/>
            <person name="Guillou S."/>
            <person name="Cros-Aarteil S."/>
            <person name="Calhoun S."/>
            <person name="Haridas S."/>
            <person name="Kuo A."/>
            <person name="Mondo S."/>
            <person name="Pangilinan J."/>
            <person name="Riley R."/>
            <person name="LaButti K."/>
            <person name="Andreopoulos B."/>
            <person name="Lipzen A."/>
            <person name="Chen C."/>
            <person name="Yan M."/>
            <person name="Daum C."/>
            <person name="Ng V."/>
            <person name="Clum A."/>
            <person name="Steindorff A."/>
            <person name="Ohm R.A."/>
            <person name="Martin F."/>
            <person name="Silar P."/>
            <person name="Natvig D.O."/>
            <person name="Lalanne C."/>
            <person name="Gautier V."/>
            <person name="Ament-Velasquez S.L."/>
            <person name="Kruys A."/>
            <person name="Hutchinson M.I."/>
            <person name="Powell A.J."/>
            <person name="Barry K."/>
            <person name="Miller A.N."/>
            <person name="Grigoriev I.V."/>
            <person name="Debuchy R."/>
            <person name="Gladieux P."/>
            <person name="Hiltunen Thoren M."/>
            <person name="Johannesson H."/>
        </authorList>
    </citation>
    <scope>NUCLEOTIDE SEQUENCE</scope>
    <source>
        <strain evidence="1">FGSC 1904</strain>
    </source>
</reference>
<name>A0AAE0P1D8_SORBR</name>
<comment type="caution">
    <text evidence="1">The sequence shown here is derived from an EMBL/GenBank/DDBJ whole genome shotgun (WGS) entry which is preliminary data.</text>
</comment>
<dbReference type="AlphaFoldDB" id="A0AAE0P1D8"/>
<gene>
    <name evidence="1" type="ORF">B0T20DRAFT_483418</name>
</gene>
<dbReference type="EMBL" id="JAUTDP010000013">
    <property type="protein sequence ID" value="KAK3391412.1"/>
    <property type="molecule type" value="Genomic_DNA"/>
</dbReference>
<protein>
    <submittedName>
        <fullName evidence="1">Uncharacterized protein</fullName>
    </submittedName>
</protein>
<evidence type="ECO:0000313" key="1">
    <source>
        <dbReference type="EMBL" id="KAK3391412.1"/>
    </source>
</evidence>
<reference evidence="1" key="2">
    <citation type="submission" date="2023-07" db="EMBL/GenBank/DDBJ databases">
        <authorList>
            <consortium name="Lawrence Berkeley National Laboratory"/>
            <person name="Haridas S."/>
            <person name="Hensen N."/>
            <person name="Bonometti L."/>
            <person name="Westerberg I."/>
            <person name="Brannstrom I.O."/>
            <person name="Guillou S."/>
            <person name="Cros-Aarteil S."/>
            <person name="Calhoun S."/>
            <person name="Kuo A."/>
            <person name="Mondo S."/>
            <person name="Pangilinan J."/>
            <person name="Riley R."/>
            <person name="LaButti K."/>
            <person name="Andreopoulos B."/>
            <person name="Lipzen A."/>
            <person name="Chen C."/>
            <person name="Yanf M."/>
            <person name="Daum C."/>
            <person name="Ng V."/>
            <person name="Clum A."/>
            <person name="Steindorff A."/>
            <person name="Ohm R."/>
            <person name="Martin F."/>
            <person name="Silar P."/>
            <person name="Natvig D."/>
            <person name="Lalanne C."/>
            <person name="Gautier V."/>
            <person name="Ament-velasquez S.L."/>
            <person name="Kruys A."/>
            <person name="Hutchinson M.I."/>
            <person name="Powell A.J."/>
            <person name="Barry K."/>
            <person name="Miller A.N."/>
            <person name="Grigoriev I.V."/>
            <person name="Debuchy R."/>
            <person name="Gladieux P."/>
            <person name="Thoren M.H."/>
            <person name="Johannesson H."/>
        </authorList>
    </citation>
    <scope>NUCLEOTIDE SEQUENCE</scope>
    <source>
        <strain evidence="1">FGSC 1904</strain>
    </source>
</reference>
<dbReference type="Proteomes" id="UP001281003">
    <property type="component" value="Unassembled WGS sequence"/>
</dbReference>
<evidence type="ECO:0000313" key="2">
    <source>
        <dbReference type="Proteomes" id="UP001281003"/>
    </source>
</evidence>
<accession>A0AAE0P1D8</accession>
<keyword evidence="2" id="KW-1185">Reference proteome</keyword>
<sequence>MPSTNSQIAKLLEPAPPIETLIADGFNEELGNSENTTLLPLDLQTLEFLCRLYLPGVPLGRLFVNGSFLEKPFGFQQIVKFSCGSGFHPFQITITQCTSHVDAIKAMKQALCNTTCVYNEDDYEAKNEKNIGNYAVKSMEDTFIIWTRWTTVIELSSPDVPDRFYEPPIEILALAAHIDGALKAHKGIISQVPKPGLDYDSGFTMPFFDNVHETHKVEVEFNEGIHLVREYRVIQNEKACVVKSDVTSTYDNKGNTRGRFRSNLEITFHKEDVPTTFMFLLAHEASLWPGWEKIDLDDLVNPG</sequence>
<organism evidence="1 2">
    <name type="scientific">Sordaria brevicollis</name>
    <dbReference type="NCBI Taxonomy" id="83679"/>
    <lineage>
        <taxon>Eukaryota</taxon>
        <taxon>Fungi</taxon>
        <taxon>Dikarya</taxon>
        <taxon>Ascomycota</taxon>
        <taxon>Pezizomycotina</taxon>
        <taxon>Sordariomycetes</taxon>
        <taxon>Sordariomycetidae</taxon>
        <taxon>Sordariales</taxon>
        <taxon>Sordariaceae</taxon>
        <taxon>Sordaria</taxon>
    </lineage>
</organism>